<dbReference type="GO" id="GO:0016491">
    <property type="term" value="F:oxidoreductase activity"/>
    <property type="evidence" value="ECO:0007669"/>
    <property type="project" value="InterPro"/>
</dbReference>
<dbReference type="InterPro" id="IPR011032">
    <property type="entry name" value="GroES-like_sf"/>
</dbReference>
<sequence length="380" mass="41223">MAVLPQTMRSLVAPRRCAPAEWEVTELPLPRITKPTDVIIQVHAAAVMKLDCQRAGGSAMVAMRKETFPLQIGCEGAGIVVSIGSEVKSMRIGDAVYGIAFTRPAFSGPETGFCSEYALTQEKMLIHKPTHMSFEEAASLAGYTITAYQSIKLGLALAGDESLEGKTVFIPGALSGGGFTAIQVAKNVFGAKKVISTVSTPKINLVEQYLPGLVDQLIDYTATEVRDVVPKGSVDFMVNTQWTTMSSGIPLLNPRTGVLTSIASIPPSSLFREVVGPDVAPTWLCWLMDLVQLWYKWKLRGTDIKYEAVSGNPEKREDLERIGELIATGKVKGVFRVSDLSDIKMVREECQKVNTGKGGLGDALYGSRNESHSYLLSIFQ</sequence>
<dbReference type="InterPro" id="IPR050700">
    <property type="entry name" value="YIM1/Zinc_Alcohol_DH_Fams"/>
</dbReference>
<dbReference type="Gene3D" id="3.90.180.10">
    <property type="entry name" value="Medium-chain alcohol dehydrogenases, catalytic domain"/>
    <property type="match status" value="1"/>
</dbReference>
<organism evidence="2 3">
    <name type="scientific">Colletotrichum liriopes</name>
    <dbReference type="NCBI Taxonomy" id="708192"/>
    <lineage>
        <taxon>Eukaryota</taxon>
        <taxon>Fungi</taxon>
        <taxon>Dikarya</taxon>
        <taxon>Ascomycota</taxon>
        <taxon>Pezizomycotina</taxon>
        <taxon>Sordariomycetes</taxon>
        <taxon>Hypocreomycetidae</taxon>
        <taxon>Glomerellales</taxon>
        <taxon>Glomerellaceae</taxon>
        <taxon>Colletotrichum</taxon>
        <taxon>Colletotrichum spaethianum species complex</taxon>
    </lineage>
</organism>
<gene>
    <name evidence="2" type="ORF">ColLi_07073</name>
</gene>
<dbReference type="EMBL" id="BPPX01000014">
    <property type="protein sequence ID" value="GJC84235.1"/>
    <property type="molecule type" value="Genomic_DNA"/>
</dbReference>
<name>A0AA37LSY5_9PEZI</name>
<dbReference type="InterPro" id="IPR020843">
    <property type="entry name" value="ER"/>
</dbReference>
<dbReference type="InterPro" id="IPR013154">
    <property type="entry name" value="ADH-like_N"/>
</dbReference>
<proteinExistence type="predicted"/>
<keyword evidence="3" id="KW-1185">Reference proteome</keyword>
<feature type="domain" description="Enoyl reductase (ER)" evidence="1">
    <location>
        <begin position="15"/>
        <end position="360"/>
    </location>
</feature>
<dbReference type="SUPFAM" id="SSF50129">
    <property type="entry name" value="GroES-like"/>
    <property type="match status" value="1"/>
</dbReference>
<dbReference type="CDD" id="cd05289">
    <property type="entry name" value="MDR_like_2"/>
    <property type="match status" value="1"/>
</dbReference>
<dbReference type="PANTHER" id="PTHR11695">
    <property type="entry name" value="ALCOHOL DEHYDROGENASE RELATED"/>
    <property type="match status" value="1"/>
</dbReference>
<dbReference type="SMART" id="SM00829">
    <property type="entry name" value="PKS_ER"/>
    <property type="match status" value="1"/>
</dbReference>
<accession>A0AA37LSY5</accession>
<protein>
    <submittedName>
        <fullName evidence="2">2-methylene-furan-3-one reductase</fullName>
    </submittedName>
</protein>
<dbReference type="Gene3D" id="3.40.50.720">
    <property type="entry name" value="NAD(P)-binding Rossmann-like Domain"/>
    <property type="match status" value="1"/>
</dbReference>
<reference evidence="2 3" key="1">
    <citation type="submission" date="2021-07" db="EMBL/GenBank/DDBJ databases">
        <title>Genome data of Colletotrichum spaethianum.</title>
        <authorList>
            <person name="Utami Y.D."/>
            <person name="Hiruma K."/>
        </authorList>
    </citation>
    <scope>NUCLEOTIDE SEQUENCE [LARGE SCALE GENOMIC DNA]</scope>
    <source>
        <strain evidence="2 3">MAFF 242679</strain>
    </source>
</reference>
<dbReference type="PANTHER" id="PTHR11695:SF294">
    <property type="entry name" value="RETICULON-4-INTERACTING PROTEIN 1, MITOCHONDRIAL"/>
    <property type="match status" value="1"/>
</dbReference>
<dbReference type="SUPFAM" id="SSF51735">
    <property type="entry name" value="NAD(P)-binding Rossmann-fold domains"/>
    <property type="match status" value="1"/>
</dbReference>
<evidence type="ECO:0000313" key="2">
    <source>
        <dbReference type="EMBL" id="GJC84235.1"/>
    </source>
</evidence>
<dbReference type="Proteomes" id="UP001055172">
    <property type="component" value="Unassembled WGS sequence"/>
</dbReference>
<comment type="caution">
    <text evidence="2">The sequence shown here is derived from an EMBL/GenBank/DDBJ whole genome shotgun (WGS) entry which is preliminary data.</text>
</comment>
<dbReference type="AlphaFoldDB" id="A0AA37LSY5"/>
<evidence type="ECO:0000259" key="1">
    <source>
        <dbReference type="SMART" id="SM00829"/>
    </source>
</evidence>
<dbReference type="InterPro" id="IPR036291">
    <property type="entry name" value="NAD(P)-bd_dom_sf"/>
</dbReference>
<evidence type="ECO:0000313" key="3">
    <source>
        <dbReference type="Proteomes" id="UP001055172"/>
    </source>
</evidence>
<dbReference type="Pfam" id="PF08240">
    <property type="entry name" value="ADH_N"/>
    <property type="match status" value="1"/>
</dbReference>